<evidence type="ECO:0000313" key="2">
    <source>
        <dbReference type="Proteomes" id="UP000593573"/>
    </source>
</evidence>
<sequence>MDNFHGKGDFELLKVDILRSSVNGIPSIHLSKWVNQILIKNMACTVVIKLLGRSIGYSTLYNKHYDHVKEFCPNKMNRQKEIEKGDTNVERRGWRPSKIVKGNDDEVLRVSGHHRLAQREGLCKYRREGNKGVGLERVMSGGEGLNELIARVTELKDSHLVQGGGAPREA</sequence>
<dbReference type="EMBL" id="JABFAB010000006">
    <property type="protein sequence ID" value="MBA0649817.1"/>
    <property type="molecule type" value="Genomic_DNA"/>
</dbReference>
<reference evidence="1 2" key="1">
    <citation type="journal article" date="2019" name="Genome Biol. Evol.">
        <title>Insights into the evolution of the New World diploid cottons (Gossypium, subgenus Houzingenia) based on genome sequencing.</title>
        <authorList>
            <person name="Grover C.E."/>
            <person name="Arick M.A. 2nd"/>
            <person name="Thrash A."/>
            <person name="Conover J.L."/>
            <person name="Sanders W.S."/>
            <person name="Peterson D.G."/>
            <person name="Frelichowski J.E."/>
            <person name="Scheffler J.A."/>
            <person name="Scheffler B.E."/>
            <person name="Wendel J.F."/>
        </authorList>
    </citation>
    <scope>NUCLEOTIDE SEQUENCE [LARGE SCALE GENOMIC DNA]</scope>
    <source>
        <strain evidence="1">57</strain>
        <tissue evidence="1">Leaf</tissue>
    </source>
</reference>
<dbReference type="Proteomes" id="UP000593573">
    <property type="component" value="Unassembled WGS sequence"/>
</dbReference>
<name>A0A7J8UH67_9ROSI</name>
<proteinExistence type="predicted"/>
<protein>
    <submittedName>
        <fullName evidence="1">Uncharacterized protein</fullName>
    </submittedName>
</protein>
<accession>A0A7J8UH67</accession>
<comment type="caution">
    <text evidence="1">The sequence shown here is derived from an EMBL/GenBank/DDBJ whole genome shotgun (WGS) entry which is preliminary data.</text>
</comment>
<gene>
    <name evidence="1" type="ORF">Goklo_017339</name>
</gene>
<evidence type="ECO:0000313" key="1">
    <source>
        <dbReference type="EMBL" id="MBA0649817.1"/>
    </source>
</evidence>
<organism evidence="1 2">
    <name type="scientific">Gossypium klotzschianum</name>
    <dbReference type="NCBI Taxonomy" id="34286"/>
    <lineage>
        <taxon>Eukaryota</taxon>
        <taxon>Viridiplantae</taxon>
        <taxon>Streptophyta</taxon>
        <taxon>Embryophyta</taxon>
        <taxon>Tracheophyta</taxon>
        <taxon>Spermatophyta</taxon>
        <taxon>Magnoliopsida</taxon>
        <taxon>eudicotyledons</taxon>
        <taxon>Gunneridae</taxon>
        <taxon>Pentapetalae</taxon>
        <taxon>rosids</taxon>
        <taxon>malvids</taxon>
        <taxon>Malvales</taxon>
        <taxon>Malvaceae</taxon>
        <taxon>Malvoideae</taxon>
        <taxon>Gossypium</taxon>
    </lineage>
</organism>
<dbReference type="OrthoDB" id="10424422at2759"/>
<dbReference type="AlphaFoldDB" id="A0A7J8UH67"/>
<keyword evidence="2" id="KW-1185">Reference proteome</keyword>